<protein>
    <submittedName>
        <fullName evidence="1">Uncharacterized protein</fullName>
    </submittedName>
</protein>
<evidence type="ECO:0000313" key="1">
    <source>
        <dbReference type="EMBL" id="KAH6627395.1"/>
    </source>
</evidence>
<evidence type="ECO:0000313" key="2">
    <source>
        <dbReference type="Proteomes" id="UP000724584"/>
    </source>
</evidence>
<organism evidence="1 2">
    <name type="scientific">Chaetomium tenue</name>
    <dbReference type="NCBI Taxonomy" id="1854479"/>
    <lineage>
        <taxon>Eukaryota</taxon>
        <taxon>Fungi</taxon>
        <taxon>Dikarya</taxon>
        <taxon>Ascomycota</taxon>
        <taxon>Pezizomycotina</taxon>
        <taxon>Sordariomycetes</taxon>
        <taxon>Sordariomycetidae</taxon>
        <taxon>Sordariales</taxon>
        <taxon>Chaetomiaceae</taxon>
        <taxon>Chaetomium</taxon>
    </lineage>
</organism>
<proteinExistence type="predicted"/>
<sequence>MDSADDCFSDDYYSDDSFNDSFCSPLDTDPFASPLGSDPFSTPSQSDPFASPLDSPAASFHSAPENPHPQTNPFSETPFNLVNYSFTCLNPNHHALSSGSDALSGHCDPDATQSVPPVPLLIGLGPILNDWLGTLPVRPHRDPACGHNRDTQLAVSHTTFNDPHHREEPARHPIATDGMGSASAAGTDGMGSASAAGTDDGGWDRLSSAFGGSSGMASGSEWEQWEVRDVTPRESFPLQRLDPLKSTLYRRRVLERDYGVEEGVVERVGEDEDCAVTGRDKFDVDGQPRASVSGKGLPVVVETGATGTSKRRVLERDYGVEEGVVERVGEDEDCAVTGRDKFDVDGQPRASVSGKGLPVVVETGATGTSKRVTGFLGGKAKAKVE</sequence>
<dbReference type="Proteomes" id="UP000724584">
    <property type="component" value="Unassembled WGS sequence"/>
</dbReference>
<dbReference type="EMBL" id="JAGIZQ010000005">
    <property type="protein sequence ID" value="KAH6627395.1"/>
    <property type="molecule type" value="Genomic_DNA"/>
</dbReference>
<reference evidence="1 2" key="1">
    <citation type="journal article" date="2021" name="Nat. Commun.">
        <title>Genetic determinants of endophytism in the Arabidopsis root mycobiome.</title>
        <authorList>
            <person name="Mesny F."/>
            <person name="Miyauchi S."/>
            <person name="Thiergart T."/>
            <person name="Pickel B."/>
            <person name="Atanasova L."/>
            <person name="Karlsson M."/>
            <person name="Huettel B."/>
            <person name="Barry K.W."/>
            <person name="Haridas S."/>
            <person name="Chen C."/>
            <person name="Bauer D."/>
            <person name="Andreopoulos W."/>
            <person name="Pangilinan J."/>
            <person name="LaButti K."/>
            <person name="Riley R."/>
            <person name="Lipzen A."/>
            <person name="Clum A."/>
            <person name="Drula E."/>
            <person name="Henrissat B."/>
            <person name="Kohler A."/>
            <person name="Grigoriev I.V."/>
            <person name="Martin F.M."/>
            <person name="Hacquard S."/>
        </authorList>
    </citation>
    <scope>NUCLEOTIDE SEQUENCE [LARGE SCALE GENOMIC DNA]</scope>
    <source>
        <strain evidence="1 2">MPI-SDFR-AT-0079</strain>
    </source>
</reference>
<name>A0ACB7P4Z9_9PEZI</name>
<gene>
    <name evidence="1" type="ORF">F5144DRAFT_630730</name>
</gene>
<accession>A0ACB7P4Z9</accession>
<keyword evidence="2" id="KW-1185">Reference proteome</keyword>
<comment type="caution">
    <text evidence="1">The sequence shown here is derived from an EMBL/GenBank/DDBJ whole genome shotgun (WGS) entry which is preliminary data.</text>
</comment>